<sequence>MSKYYDIVVIKSFSMVADESTDEIFRMNFAKDVRSKRLVITHAHQLIIFSVEAKRIDLNAVKRFENFLRSNGFTKLFSAVYSDKMSDLDARFFTIRLHSKNFSDMKDLLISKIEKAIGGKLKVYHDEIYYFHLTKSQIKSRRLVRLIDDLVFSPAIEIVICI</sequence>
<dbReference type="AlphaFoldDB" id="A0A0G1MW27"/>
<protein>
    <submittedName>
        <fullName evidence="1">Uncharacterized protein</fullName>
    </submittedName>
</protein>
<gene>
    <name evidence="1" type="ORF">UW84_C0043G0009</name>
</gene>
<proteinExistence type="predicted"/>
<name>A0A0G1MW27_9BACT</name>
<evidence type="ECO:0000313" key="2">
    <source>
        <dbReference type="Proteomes" id="UP000034797"/>
    </source>
</evidence>
<accession>A0A0G1MW27</accession>
<dbReference type="EMBL" id="LCJW01000043">
    <property type="protein sequence ID" value="KKT84992.1"/>
    <property type="molecule type" value="Genomic_DNA"/>
</dbReference>
<evidence type="ECO:0000313" key="1">
    <source>
        <dbReference type="EMBL" id="KKT84992.1"/>
    </source>
</evidence>
<comment type="caution">
    <text evidence="1">The sequence shown here is derived from an EMBL/GenBank/DDBJ whole genome shotgun (WGS) entry which is preliminary data.</text>
</comment>
<organism evidence="1 2">
    <name type="scientific">Candidatus Collierbacteria bacterium GW2011_GWA2_44_99</name>
    <dbReference type="NCBI Taxonomy" id="1618380"/>
    <lineage>
        <taxon>Bacteria</taxon>
        <taxon>Candidatus Collieribacteriota</taxon>
    </lineage>
</organism>
<reference evidence="1 2" key="1">
    <citation type="journal article" date="2015" name="Nature">
        <title>rRNA introns, odd ribosomes, and small enigmatic genomes across a large radiation of phyla.</title>
        <authorList>
            <person name="Brown C.T."/>
            <person name="Hug L.A."/>
            <person name="Thomas B.C."/>
            <person name="Sharon I."/>
            <person name="Castelle C.J."/>
            <person name="Singh A."/>
            <person name="Wilkins M.J."/>
            <person name="Williams K.H."/>
            <person name="Banfield J.F."/>
        </authorList>
    </citation>
    <scope>NUCLEOTIDE SEQUENCE [LARGE SCALE GENOMIC DNA]</scope>
</reference>
<dbReference type="Proteomes" id="UP000034797">
    <property type="component" value="Unassembled WGS sequence"/>
</dbReference>